<dbReference type="Gene3D" id="3.40.50.300">
    <property type="entry name" value="P-loop containing nucleotide triphosphate hydrolases"/>
    <property type="match status" value="1"/>
</dbReference>
<organism evidence="4 5">
    <name type="scientific">Nonomuraea angiospora</name>
    <dbReference type="NCBI Taxonomy" id="46172"/>
    <lineage>
        <taxon>Bacteria</taxon>
        <taxon>Bacillati</taxon>
        <taxon>Actinomycetota</taxon>
        <taxon>Actinomycetes</taxon>
        <taxon>Streptosporangiales</taxon>
        <taxon>Streptosporangiaceae</taxon>
        <taxon>Nonomuraea</taxon>
    </lineage>
</organism>
<dbReference type="CDD" id="cd06170">
    <property type="entry name" value="LuxR_C_like"/>
    <property type="match status" value="1"/>
</dbReference>
<dbReference type="SMART" id="SM00421">
    <property type="entry name" value="HTH_LUXR"/>
    <property type="match status" value="1"/>
</dbReference>
<dbReference type="EMBL" id="JADBEK010000001">
    <property type="protein sequence ID" value="MBE1581797.1"/>
    <property type="molecule type" value="Genomic_DNA"/>
</dbReference>
<dbReference type="SUPFAM" id="SSF46894">
    <property type="entry name" value="C-terminal effector domain of the bipartite response regulators"/>
    <property type="match status" value="1"/>
</dbReference>
<gene>
    <name evidence="4" type="ORF">H4W80_000055</name>
</gene>
<keyword evidence="2" id="KW-0067">ATP-binding</keyword>
<evidence type="ECO:0000313" key="4">
    <source>
        <dbReference type="EMBL" id="MBE1581797.1"/>
    </source>
</evidence>
<dbReference type="InterPro" id="IPR036388">
    <property type="entry name" value="WH-like_DNA-bd_sf"/>
</dbReference>
<reference evidence="4 5" key="1">
    <citation type="submission" date="2020-10" db="EMBL/GenBank/DDBJ databases">
        <title>Sequencing the genomes of 1000 actinobacteria strains.</title>
        <authorList>
            <person name="Klenk H.-P."/>
        </authorList>
    </citation>
    <scope>NUCLEOTIDE SEQUENCE [LARGE SCALE GENOMIC DNA]</scope>
    <source>
        <strain evidence="4 5">DSM 43173</strain>
    </source>
</reference>
<keyword evidence="1" id="KW-0547">Nucleotide-binding</keyword>
<dbReference type="PANTHER" id="PTHR16305:SF35">
    <property type="entry name" value="TRANSCRIPTIONAL ACTIVATOR DOMAIN"/>
    <property type="match status" value="1"/>
</dbReference>
<keyword evidence="5" id="KW-1185">Reference proteome</keyword>
<accession>A0ABR9LMC7</accession>
<evidence type="ECO:0000256" key="1">
    <source>
        <dbReference type="ARBA" id="ARBA00022741"/>
    </source>
</evidence>
<dbReference type="Pfam" id="PF00196">
    <property type="entry name" value="GerE"/>
    <property type="match status" value="1"/>
</dbReference>
<dbReference type="InterPro" id="IPR016032">
    <property type="entry name" value="Sig_transdc_resp-reg_C-effctor"/>
</dbReference>
<protein>
    <submittedName>
        <fullName evidence="4">ATP/maltotriose-dependent transcriptional regulator MalT</fullName>
    </submittedName>
</protein>
<proteinExistence type="predicted"/>
<dbReference type="RefSeq" id="WP_192783192.1">
    <property type="nucleotide sequence ID" value="NZ_JADBEK010000001.1"/>
</dbReference>
<dbReference type="InterPro" id="IPR027417">
    <property type="entry name" value="P-loop_NTPase"/>
</dbReference>
<evidence type="ECO:0000313" key="5">
    <source>
        <dbReference type="Proteomes" id="UP000633509"/>
    </source>
</evidence>
<dbReference type="SUPFAM" id="SSF52540">
    <property type="entry name" value="P-loop containing nucleoside triphosphate hydrolases"/>
    <property type="match status" value="1"/>
</dbReference>
<dbReference type="SUPFAM" id="SSF48452">
    <property type="entry name" value="TPR-like"/>
    <property type="match status" value="1"/>
</dbReference>
<dbReference type="Pfam" id="PF13191">
    <property type="entry name" value="AAA_16"/>
    <property type="match status" value="1"/>
</dbReference>
<dbReference type="PRINTS" id="PR00364">
    <property type="entry name" value="DISEASERSIST"/>
</dbReference>
<dbReference type="PRINTS" id="PR00038">
    <property type="entry name" value="HTHLUXR"/>
</dbReference>
<dbReference type="InterPro" id="IPR041664">
    <property type="entry name" value="AAA_16"/>
</dbReference>
<dbReference type="PROSITE" id="PS00622">
    <property type="entry name" value="HTH_LUXR_1"/>
    <property type="match status" value="1"/>
</dbReference>
<dbReference type="PROSITE" id="PS50043">
    <property type="entry name" value="HTH_LUXR_2"/>
    <property type="match status" value="1"/>
</dbReference>
<evidence type="ECO:0000259" key="3">
    <source>
        <dbReference type="PROSITE" id="PS50043"/>
    </source>
</evidence>
<sequence>MTFVGRDQELRCLAAEFERARAGLPRLVVVEGPAGIGKTTLVQRFLETCGTGNVLFTDGDEGEALLPYGTLTRLFGGLPAQVEAPAAVEPPDPLAVGAALLPELSERQASEPLCLVVDDVHWADAPTLRALTFCLRRLRVDRVMAVLMLREAATLPGPEGLRRLIAAGTTRRLRLRGLREPEVAALAGGRVSQRAVTRLVAHTEGVPLHLRALLEEVPPEALDDLAQPLPAPRSYTMLVLAKVARCAPPVRELVGAVSVLGMSCPLHLAARVAGVAEPLQALEQAVREGVLLERSSSRGPVAAFAHPLIRAAVYRDLGPAHRSALHARAALVAEGEQARLRHRIEAVAGPSPELAAELAELGRAQVRLGAFGGAAEHLKAAAELSGDPAPLAAEAVEALLLDGRVDEAAGLTASLPDDAHPAVRGYALGHLAMVRGQVEEARAQLITAWERAGPPESGLAARAAQQLAMLCLVKAEGGQAARWAERARDSPGYRLSIDYNRFTELTGLAVSGEIDAALAATAGLPPPASATIADLDALLGRGLLRTCSDDLAGGLADLSGVVAACGERSVPFRMLATAMLGQVEYRSGRWDDAALHTETAASVADDADQRWLSPICHGLAALVPASRGDWPLAESHVRAAVAGADSVAALAHGCSAAAHLAAARGDHAATVAALEPLLAVEVHDIVYEPGVVQWLDLFVDALVGLGELDRAETCLVGVERLAGRRGRRSALATAARCRGGLHAARHENALADAAFTTALAHAGAGVQGGSGAHAGAGAGLPFDEARLRLAYGRFLRRLGRRRQAQSHLEPALGLFAKLGAAPYVGRCEQELSACGLPRAEPGASPLLRLTPQEQAVARLVATGMTNRQVARELVLSVKTIEYHLGNAYAKLGVSSRVALTTKLMH</sequence>
<evidence type="ECO:0000256" key="2">
    <source>
        <dbReference type="ARBA" id="ARBA00022840"/>
    </source>
</evidence>
<dbReference type="Proteomes" id="UP000633509">
    <property type="component" value="Unassembled WGS sequence"/>
</dbReference>
<dbReference type="InterPro" id="IPR011990">
    <property type="entry name" value="TPR-like_helical_dom_sf"/>
</dbReference>
<feature type="domain" description="HTH luxR-type" evidence="3">
    <location>
        <begin position="842"/>
        <end position="905"/>
    </location>
</feature>
<dbReference type="InterPro" id="IPR000792">
    <property type="entry name" value="Tscrpt_reg_LuxR_C"/>
</dbReference>
<dbReference type="Gene3D" id="1.10.10.10">
    <property type="entry name" value="Winged helix-like DNA-binding domain superfamily/Winged helix DNA-binding domain"/>
    <property type="match status" value="1"/>
</dbReference>
<name>A0ABR9LMC7_9ACTN</name>
<dbReference type="PANTHER" id="PTHR16305">
    <property type="entry name" value="TESTICULAR SOLUBLE ADENYLYL CYCLASE"/>
    <property type="match status" value="1"/>
</dbReference>
<comment type="caution">
    <text evidence="4">The sequence shown here is derived from an EMBL/GenBank/DDBJ whole genome shotgun (WGS) entry which is preliminary data.</text>
</comment>